<evidence type="ECO:0000313" key="3">
    <source>
        <dbReference type="Proteomes" id="UP000000486"/>
    </source>
</evidence>
<feature type="signal peptide" evidence="1">
    <location>
        <begin position="1"/>
        <end position="25"/>
    </location>
</feature>
<dbReference type="HOGENOM" id="CLU_2356353_0_0_9"/>
<dbReference type="PATRIC" id="fig|1030009.3.peg.866"/>
<reference evidence="2 3" key="1">
    <citation type="journal article" date="2011" name="J. Bacteriol.">
        <title>Genome sequence of the nonpathogenic Listeria monocytogenes serovar 4a strain M7.</title>
        <authorList>
            <person name="Chen J."/>
            <person name="Xia Y."/>
            <person name="Cheng C."/>
            <person name="Fang C."/>
            <person name="Shan Y."/>
            <person name="Jin G."/>
            <person name="Fang W."/>
        </authorList>
    </citation>
    <scope>NUCLEOTIDE SEQUENCE [LARGE SCALE GENOMIC DNA]</scope>
    <source>
        <strain evidence="2 3">M7</strain>
    </source>
</reference>
<evidence type="ECO:0000313" key="2">
    <source>
        <dbReference type="EMBL" id="AEH91883.1"/>
    </source>
</evidence>
<name>A0A0E0UUV0_LISMM</name>
<sequence length="96" mass="10843">MKKRIILTSIAVCAALSLVGGYFFLDNQQTSTPEKKSAVSKKSPHKHSKINVTIGKNKENFHLEKDFGDKQLEVERITGRVSQSTLKQKNDKQNKK</sequence>
<dbReference type="RefSeq" id="WP_012581686.1">
    <property type="nucleotide sequence ID" value="NC_017537.1"/>
</dbReference>
<gene>
    <name evidence="2" type="ordered locus">LMM7_0878</name>
</gene>
<keyword evidence="1" id="KW-0732">Signal</keyword>
<dbReference type="AlphaFoldDB" id="A0A0E0UUV0"/>
<organism evidence="2 3">
    <name type="scientific">Listeria monocytogenes serotype 4a (strain M7)</name>
    <dbReference type="NCBI Taxonomy" id="1030009"/>
    <lineage>
        <taxon>Bacteria</taxon>
        <taxon>Bacillati</taxon>
        <taxon>Bacillota</taxon>
        <taxon>Bacilli</taxon>
        <taxon>Bacillales</taxon>
        <taxon>Listeriaceae</taxon>
        <taxon>Listeria</taxon>
    </lineage>
</organism>
<evidence type="ECO:0000256" key="1">
    <source>
        <dbReference type="SAM" id="SignalP"/>
    </source>
</evidence>
<accession>A0A0E0UUV0</accession>
<proteinExistence type="predicted"/>
<protein>
    <submittedName>
        <fullName evidence="2">Amidase</fullName>
    </submittedName>
</protein>
<feature type="chain" id="PRO_5002374430" evidence="1">
    <location>
        <begin position="26"/>
        <end position="96"/>
    </location>
</feature>
<dbReference type="KEGG" id="lmq:LMM7_0878"/>
<dbReference type="EMBL" id="CP002816">
    <property type="protein sequence ID" value="AEH91883.1"/>
    <property type="molecule type" value="Genomic_DNA"/>
</dbReference>
<dbReference type="Proteomes" id="UP000000486">
    <property type="component" value="Chromosome"/>
</dbReference>